<dbReference type="EC" id="1.1.1.193" evidence="12"/>
<evidence type="ECO:0000313" key="14">
    <source>
        <dbReference type="EMBL" id="MCQ4164361.1"/>
    </source>
</evidence>
<comment type="catalytic activity">
    <reaction evidence="12">
        <text>2,5-diamino-6-hydroxy-4-(5-phosphoribosylamino)-pyrimidine + H2O + H(+) = 5-amino-6-(5-phospho-D-ribosylamino)uracil + NH4(+)</text>
        <dbReference type="Rhea" id="RHEA:21868"/>
        <dbReference type="ChEBI" id="CHEBI:15377"/>
        <dbReference type="ChEBI" id="CHEBI:15378"/>
        <dbReference type="ChEBI" id="CHEBI:28938"/>
        <dbReference type="ChEBI" id="CHEBI:58453"/>
        <dbReference type="ChEBI" id="CHEBI:58614"/>
        <dbReference type="EC" id="3.5.4.26"/>
    </reaction>
</comment>
<evidence type="ECO:0000256" key="11">
    <source>
        <dbReference type="ARBA" id="ARBA00023268"/>
    </source>
</evidence>
<dbReference type="Gene3D" id="3.40.430.10">
    <property type="entry name" value="Dihydrofolate Reductase, subunit A"/>
    <property type="match status" value="1"/>
</dbReference>
<dbReference type="InterPro" id="IPR016192">
    <property type="entry name" value="APOBEC/CMP_deaminase_Zn-bd"/>
</dbReference>
<dbReference type="Gene3D" id="3.40.140.10">
    <property type="entry name" value="Cytidine Deaminase, domain 2"/>
    <property type="match status" value="1"/>
</dbReference>
<dbReference type="Proteomes" id="UP001165498">
    <property type="component" value="Unassembled WGS sequence"/>
</dbReference>
<evidence type="ECO:0000256" key="10">
    <source>
        <dbReference type="ARBA" id="ARBA00023002"/>
    </source>
</evidence>
<comment type="similarity">
    <text evidence="5 12">In the C-terminal section; belongs to the HTP reductase family.</text>
</comment>
<evidence type="ECO:0000259" key="13">
    <source>
        <dbReference type="PROSITE" id="PS51747"/>
    </source>
</evidence>
<keyword evidence="7 12" id="KW-0479">Metal-binding</keyword>
<protein>
    <recommendedName>
        <fullName evidence="12">Riboflavin biosynthesis protein RibD</fullName>
    </recommendedName>
    <domain>
        <recommendedName>
            <fullName evidence="12">Diaminohydroxyphosphoribosylaminopyrimidine deaminase</fullName>
            <shortName evidence="12">DRAP deaminase</shortName>
            <ecNumber evidence="12">3.5.4.26</ecNumber>
        </recommendedName>
        <alternativeName>
            <fullName evidence="12">Riboflavin-specific deaminase</fullName>
        </alternativeName>
    </domain>
    <domain>
        <recommendedName>
            <fullName evidence="12">5-amino-6-(5-phosphoribosylamino)uracil reductase</fullName>
            <ecNumber evidence="12">1.1.1.193</ecNumber>
        </recommendedName>
        <alternativeName>
            <fullName evidence="12">HTP reductase</fullName>
        </alternativeName>
    </domain>
</protein>
<evidence type="ECO:0000256" key="2">
    <source>
        <dbReference type="ARBA" id="ARBA00004882"/>
    </source>
</evidence>
<dbReference type="NCBIfam" id="TIGR00326">
    <property type="entry name" value="eubact_ribD"/>
    <property type="match status" value="1"/>
</dbReference>
<keyword evidence="6 12" id="KW-0686">Riboflavin biosynthesis</keyword>
<organism evidence="14 15">
    <name type="scientific">Tahibacter harae</name>
    <dbReference type="NCBI Taxonomy" id="2963937"/>
    <lineage>
        <taxon>Bacteria</taxon>
        <taxon>Pseudomonadati</taxon>
        <taxon>Pseudomonadota</taxon>
        <taxon>Gammaproteobacteria</taxon>
        <taxon>Lysobacterales</taxon>
        <taxon>Rhodanobacteraceae</taxon>
        <taxon>Tahibacter</taxon>
    </lineage>
</organism>
<keyword evidence="11" id="KW-0511">Multifunctional enzyme</keyword>
<dbReference type="InterPro" id="IPR002734">
    <property type="entry name" value="RibDG_C"/>
</dbReference>
<keyword evidence="8 12" id="KW-0862">Zinc</keyword>
<dbReference type="GO" id="GO:0008703">
    <property type="term" value="F:5-amino-6-(5-phosphoribosylamino)uracil reductase activity"/>
    <property type="evidence" value="ECO:0007669"/>
    <property type="project" value="UniProtKB-EC"/>
</dbReference>
<keyword evidence="9 12" id="KW-0521">NADP</keyword>
<comment type="cofactor">
    <cofactor evidence="12">
        <name>Zn(2+)</name>
        <dbReference type="ChEBI" id="CHEBI:29105"/>
    </cofactor>
    <text evidence="12">Binds 1 zinc ion.</text>
</comment>
<evidence type="ECO:0000256" key="1">
    <source>
        <dbReference type="ARBA" id="ARBA00002151"/>
    </source>
</evidence>
<dbReference type="SUPFAM" id="SSF53927">
    <property type="entry name" value="Cytidine deaminase-like"/>
    <property type="match status" value="1"/>
</dbReference>
<evidence type="ECO:0000256" key="12">
    <source>
        <dbReference type="PIRNR" id="PIRNR006769"/>
    </source>
</evidence>
<dbReference type="EC" id="3.5.4.26" evidence="12"/>
<dbReference type="Pfam" id="PF00383">
    <property type="entry name" value="dCMP_cyt_deam_1"/>
    <property type="match status" value="1"/>
</dbReference>
<comment type="similarity">
    <text evidence="4 12">In the N-terminal section; belongs to the cytidine and deoxycytidylate deaminase family.</text>
</comment>
<sequence>MFDAADHAHMALALRLAERGAFTTSPNPRVGCVIARGGEILGSGWHQRAGGPHAEVFALREAGEAARGACAYVTLEPCAHHGRTPPCADALIAAGVARVVIAAEDPFPQVAGRGIGNLRAAGIQVDTGLQREAARELNRGFFSRIERGRPWLRLKLAQSLDGRTALHNGQSQWITGAAAREDVQRWRARSSALLTAAGTARADDPRLTVRLPAGVDFQPPLRVVLDARLDALAPGCHLLDGSVPTLVVHGEGAAVPAAYAAVECLPLPLEQGRIPLPRLLQELAARGVNEIQAEAGPALAGSLYAAGLVDELLLYVAPLLLGDAGLPLLRLPLLSDMAARWPLRLLEQRQLGEDWRLLLRPLPGAQAAP</sequence>
<evidence type="ECO:0000256" key="9">
    <source>
        <dbReference type="ARBA" id="ARBA00022857"/>
    </source>
</evidence>
<evidence type="ECO:0000256" key="6">
    <source>
        <dbReference type="ARBA" id="ARBA00022619"/>
    </source>
</evidence>
<dbReference type="InterPro" id="IPR050765">
    <property type="entry name" value="Riboflavin_Biosynth_HTPR"/>
</dbReference>
<comment type="function">
    <text evidence="1 12">Converts 2,5-diamino-6-(ribosylamino)-4(3h)-pyrimidinone 5'-phosphate into 5-amino-6-(ribosylamino)-2,4(1h,3h)-pyrimidinedione 5'-phosphate.</text>
</comment>
<dbReference type="PROSITE" id="PS51747">
    <property type="entry name" value="CYT_DCMP_DEAMINASES_2"/>
    <property type="match status" value="1"/>
</dbReference>
<evidence type="ECO:0000256" key="4">
    <source>
        <dbReference type="ARBA" id="ARBA00005259"/>
    </source>
</evidence>
<dbReference type="PIRSF" id="PIRSF006769">
    <property type="entry name" value="RibD"/>
    <property type="match status" value="1"/>
</dbReference>
<evidence type="ECO:0000256" key="5">
    <source>
        <dbReference type="ARBA" id="ARBA00007417"/>
    </source>
</evidence>
<keyword evidence="15" id="KW-1185">Reference proteome</keyword>
<evidence type="ECO:0000256" key="8">
    <source>
        <dbReference type="ARBA" id="ARBA00022833"/>
    </source>
</evidence>
<dbReference type="GO" id="GO:0008835">
    <property type="term" value="F:diaminohydroxyphosphoribosylaminopyrimidine deaminase activity"/>
    <property type="evidence" value="ECO:0007669"/>
    <property type="project" value="UniProtKB-EC"/>
</dbReference>
<comment type="pathway">
    <text evidence="2 12">Cofactor biosynthesis; riboflavin biosynthesis; 5-amino-6-(D-ribitylamino)uracil from GTP: step 2/4.</text>
</comment>
<gene>
    <name evidence="14" type="primary">ribD</name>
    <name evidence="14" type="ORF">NM961_06510</name>
</gene>
<dbReference type="Pfam" id="PF01872">
    <property type="entry name" value="RibD_C"/>
    <property type="match status" value="1"/>
</dbReference>
<keyword evidence="12 14" id="KW-0378">Hydrolase</keyword>
<comment type="caution">
    <text evidence="14">The sequence shown here is derived from an EMBL/GenBank/DDBJ whole genome shotgun (WGS) entry which is preliminary data.</text>
</comment>
<proteinExistence type="inferred from homology"/>
<accession>A0ABT1QQ22</accession>
<name>A0ABT1QQ22_9GAMM</name>
<dbReference type="PROSITE" id="PS00903">
    <property type="entry name" value="CYT_DCMP_DEAMINASES_1"/>
    <property type="match status" value="1"/>
</dbReference>
<comment type="pathway">
    <text evidence="3 12">Cofactor biosynthesis; riboflavin biosynthesis; 5-amino-6-(D-ribitylamino)uracil from GTP: step 3/4.</text>
</comment>
<dbReference type="PANTHER" id="PTHR38011">
    <property type="entry name" value="DIHYDROFOLATE REDUCTASE FAMILY PROTEIN (AFU_ORTHOLOGUE AFUA_8G06820)"/>
    <property type="match status" value="1"/>
</dbReference>
<keyword evidence="10 12" id="KW-0560">Oxidoreductase</keyword>
<dbReference type="InterPro" id="IPR024072">
    <property type="entry name" value="DHFR-like_dom_sf"/>
</dbReference>
<dbReference type="SUPFAM" id="SSF53597">
    <property type="entry name" value="Dihydrofolate reductase-like"/>
    <property type="match status" value="1"/>
</dbReference>
<dbReference type="InterPro" id="IPR011549">
    <property type="entry name" value="RibD_C"/>
</dbReference>
<dbReference type="InterPro" id="IPR002125">
    <property type="entry name" value="CMP_dCMP_dom"/>
</dbReference>
<evidence type="ECO:0000256" key="3">
    <source>
        <dbReference type="ARBA" id="ARBA00004910"/>
    </source>
</evidence>
<dbReference type="EMBL" id="JANFQO010000005">
    <property type="protein sequence ID" value="MCQ4164361.1"/>
    <property type="molecule type" value="Genomic_DNA"/>
</dbReference>
<comment type="catalytic activity">
    <reaction evidence="12">
        <text>5-amino-6-(5-phospho-D-ribitylamino)uracil + NADP(+) = 5-amino-6-(5-phospho-D-ribosylamino)uracil + NADPH + H(+)</text>
        <dbReference type="Rhea" id="RHEA:17845"/>
        <dbReference type="ChEBI" id="CHEBI:15378"/>
        <dbReference type="ChEBI" id="CHEBI:57783"/>
        <dbReference type="ChEBI" id="CHEBI:58349"/>
        <dbReference type="ChEBI" id="CHEBI:58421"/>
        <dbReference type="ChEBI" id="CHEBI:58453"/>
        <dbReference type="EC" id="1.1.1.193"/>
    </reaction>
</comment>
<reference evidence="14" key="1">
    <citation type="submission" date="2022-07" db="EMBL/GenBank/DDBJ databases">
        <title>Tahibacter sp., a new gammaproteobacterium isolated from the silt sample collected at pig farm.</title>
        <authorList>
            <person name="Chen H."/>
        </authorList>
    </citation>
    <scope>NUCLEOTIDE SEQUENCE</scope>
    <source>
        <strain evidence="14">P2K</strain>
    </source>
</reference>
<feature type="domain" description="CMP/dCMP-type deaminase" evidence="13">
    <location>
        <begin position="4"/>
        <end position="126"/>
    </location>
</feature>
<dbReference type="PANTHER" id="PTHR38011:SF7">
    <property type="entry name" value="2,5-DIAMINO-6-RIBOSYLAMINO-4(3H)-PYRIMIDINONE 5'-PHOSPHATE REDUCTASE"/>
    <property type="match status" value="1"/>
</dbReference>
<evidence type="ECO:0000313" key="15">
    <source>
        <dbReference type="Proteomes" id="UP001165498"/>
    </source>
</evidence>
<dbReference type="CDD" id="cd01284">
    <property type="entry name" value="Riboflavin_deaminase-reductase"/>
    <property type="match status" value="1"/>
</dbReference>
<dbReference type="InterPro" id="IPR016193">
    <property type="entry name" value="Cytidine_deaminase-like"/>
</dbReference>
<dbReference type="InterPro" id="IPR004794">
    <property type="entry name" value="Eubact_RibD"/>
</dbReference>
<evidence type="ECO:0000256" key="7">
    <source>
        <dbReference type="ARBA" id="ARBA00022723"/>
    </source>
</evidence>
<dbReference type="NCBIfam" id="TIGR00227">
    <property type="entry name" value="ribD_Cterm"/>
    <property type="match status" value="1"/>
</dbReference>